<gene>
    <name evidence="3" type="ORF">FLL46_14785</name>
</gene>
<organism evidence="3 4">
    <name type="scientific">Aliikangiella coralliicola</name>
    <dbReference type="NCBI Taxonomy" id="2592383"/>
    <lineage>
        <taxon>Bacteria</taxon>
        <taxon>Pseudomonadati</taxon>
        <taxon>Pseudomonadota</taxon>
        <taxon>Gammaproteobacteria</taxon>
        <taxon>Oceanospirillales</taxon>
        <taxon>Pleioneaceae</taxon>
        <taxon>Aliikangiella</taxon>
    </lineage>
</organism>
<accession>A0A545UC74</accession>
<protein>
    <submittedName>
        <fullName evidence="3">VCBS repeat-containing protein</fullName>
    </submittedName>
</protein>
<comment type="caution">
    <text evidence="3">The sequence shown here is derived from an EMBL/GenBank/DDBJ whole genome shotgun (WGS) entry which is preliminary data.</text>
</comment>
<keyword evidence="1 2" id="KW-0732">Signal</keyword>
<evidence type="ECO:0000256" key="1">
    <source>
        <dbReference type="ARBA" id="ARBA00022729"/>
    </source>
</evidence>
<reference evidence="3 4" key="1">
    <citation type="submission" date="2019-07" db="EMBL/GenBank/DDBJ databases">
        <title>Draft genome for Aliikangiella sp. M105.</title>
        <authorList>
            <person name="Wang G."/>
        </authorList>
    </citation>
    <scope>NUCLEOTIDE SEQUENCE [LARGE SCALE GENOMIC DNA]</scope>
    <source>
        <strain evidence="3 4">M105</strain>
    </source>
</reference>
<dbReference type="Gene3D" id="2.130.10.130">
    <property type="entry name" value="Integrin alpha, N-terminal"/>
    <property type="match status" value="2"/>
</dbReference>
<dbReference type="Proteomes" id="UP000315439">
    <property type="component" value="Unassembled WGS sequence"/>
</dbReference>
<dbReference type="InterPro" id="IPR013517">
    <property type="entry name" value="FG-GAP"/>
</dbReference>
<dbReference type="Pfam" id="PF13517">
    <property type="entry name" value="FG-GAP_3"/>
    <property type="match status" value="2"/>
</dbReference>
<dbReference type="OrthoDB" id="100785at2"/>
<dbReference type="AlphaFoldDB" id="A0A545UC74"/>
<name>A0A545UC74_9GAMM</name>
<sequence length="509" mass="56225">MIRKSIVATSFLLAGFQSHADIVSEPWSINQEQGTMRSLVGDFNGDGQEDIIGLRDRFSETRDAFDIVYFDHSQSFAQRTLREVNTYSSYIHWATSDFDKDGISDIVVNIDGQVQVWFFDQQGTIAETIELGSTGRGDSPFLADLNGDGQEDILIPTDPVPPSTSYEDLALYVTSASRNISQPTIISTNSESWLTDMTAGDFDGDGHTDLVVEQRGNSFRVYLNPNGNGQLEFDTQVNVPFNSIISWSAFDADNDGSDELLVGFSARIASYDRNENGQWTVDNRLVSAPAGMVFRGLTAQDVNQDGHNDLIYIADGGRYYGRTLNISEGPGFNSQLESHELAEDIVSTSDFQITVGNLDDDNCPDLLVDISRSLNYKSVYSSNACMPATDLALEGWLFDWLKPHVLKFRVINTGSGSWPPVIAENASVTIEFETSSAVSITTADTNCELMSPNQFKCHAPDLDEWSLQYFQLLIDGEAGLPVKARLSADANNPEQNDDNNTLEFDFIIK</sequence>
<feature type="signal peptide" evidence="2">
    <location>
        <begin position="1"/>
        <end position="20"/>
    </location>
</feature>
<dbReference type="PANTHER" id="PTHR44103:SF1">
    <property type="entry name" value="PROPROTEIN CONVERTASE P"/>
    <property type="match status" value="1"/>
</dbReference>
<dbReference type="PANTHER" id="PTHR44103">
    <property type="entry name" value="PROPROTEIN CONVERTASE P"/>
    <property type="match status" value="1"/>
</dbReference>
<evidence type="ECO:0000313" key="4">
    <source>
        <dbReference type="Proteomes" id="UP000315439"/>
    </source>
</evidence>
<proteinExistence type="predicted"/>
<evidence type="ECO:0000256" key="2">
    <source>
        <dbReference type="SAM" id="SignalP"/>
    </source>
</evidence>
<keyword evidence="4" id="KW-1185">Reference proteome</keyword>
<evidence type="ECO:0000313" key="3">
    <source>
        <dbReference type="EMBL" id="TQV87068.1"/>
    </source>
</evidence>
<dbReference type="SUPFAM" id="SSF69318">
    <property type="entry name" value="Integrin alpha N-terminal domain"/>
    <property type="match status" value="1"/>
</dbReference>
<dbReference type="InterPro" id="IPR028994">
    <property type="entry name" value="Integrin_alpha_N"/>
</dbReference>
<dbReference type="RefSeq" id="WP_142932043.1">
    <property type="nucleotide sequence ID" value="NZ_ML660165.1"/>
</dbReference>
<dbReference type="EMBL" id="VIKS01000009">
    <property type="protein sequence ID" value="TQV87068.1"/>
    <property type="molecule type" value="Genomic_DNA"/>
</dbReference>
<feature type="chain" id="PRO_5022236519" evidence="2">
    <location>
        <begin position="21"/>
        <end position="509"/>
    </location>
</feature>